<feature type="domain" description="RecX third three-helical" evidence="8">
    <location>
        <begin position="97"/>
        <end position="144"/>
    </location>
</feature>
<dbReference type="PANTHER" id="PTHR33602:SF1">
    <property type="entry name" value="REGULATORY PROTEIN RECX FAMILY PROTEIN"/>
    <property type="match status" value="1"/>
</dbReference>
<keyword evidence="10" id="KW-1185">Reference proteome</keyword>
<evidence type="ECO:0000256" key="2">
    <source>
        <dbReference type="ARBA" id="ARBA00009695"/>
    </source>
</evidence>
<sequence>MSDDRQYLRERAMKLLARREHSRLELWRKLERAAENGELLAEVLDELAGEGWQSDERFAESFSRQRIETGYGPLRIRSELEQRGVSGDSQALTALAEDDWVSMAQQQRQKRFGPEAPADWKEKGRQGRFLAQRGYSRSHIEKALAMTPDDGLPPD</sequence>
<feature type="region of interest" description="Disordered" evidence="6">
    <location>
        <begin position="104"/>
        <end position="135"/>
    </location>
</feature>
<name>A0A2A2F6D6_9GAMM</name>
<dbReference type="OrthoDB" id="7066780at2"/>
<dbReference type="GO" id="GO:0005737">
    <property type="term" value="C:cytoplasm"/>
    <property type="evidence" value="ECO:0007669"/>
    <property type="project" value="UniProtKB-SubCell"/>
</dbReference>
<dbReference type="EMBL" id="NSKD01000004">
    <property type="protein sequence ID" value="PAU80209.1"/>
    <property type="molecule type" value="Genomic_DNA"/>
</dbReference>
<dbReference type="Pfam" id="PF21981">
    <property type="entry name" value="RecX_HTH3"/>
    <property type="match status" value="1"/>
</dbReference>
<evidence type="ECO:0000259" key="7">
    <source>
        <dbReference type="Pfam" id="PF02631"/>
    </source>
</evidence>
<dbReference type="Gene3D" id="1.10.10.10">
    <property type="entry name" value="Winged helix-like DNA-binding domain superfamily/Winged helix DNA-binding domain"/>
    <property type="match status" value="3"/>
</dbReference>
<comment type="function">
    <text evidence="5">Modulates RecA activity.</text>
</comment>
<comment type="subcellular location">
    <subcellularLocation>
        <location evidence="1 5">Cytoplasm</location>
    </subcellularLocation>
</comment>
<dbReference type="HAMAP" id="MF_01114">
    <property type="entry name" value="RecX"/>
    <property type="match status" value="1"/>
</dbReference>
<dbReference type="InterPro" id="IPR036388">
    <property type="entry name" value="WH-like_DNA-bd_sf"/>
</dbReference>
<reference evidence="9 10" key="1">
    <citation type="submission" date="2017-08" db="EMBL/GenBank/DDBJ databases">
        <title>Halovibrio sewagensis sp. nov., isolated from wastewater of high salinity.</title>
        <authorList>
            <person name="Dong X."/>
            <person name="Zhang G."/>
        </authorList>
    </citation>
    <scope>NUCLEOTIDE SEQUENCE [LARGE SCALE GENOMIC DNA]</scope>
    <source>
        <strain evidence="9 10">YL5-2</strain>
    </source>
</reference>
<dbReference type="AlphaFoldDB" id="A0A2A2F6D6"/>
<evidence type="ECO:0000313" key="9">
    <source>
        <dbReference type="EMBL" id="PAU80209.1"/>
    </source>
</evidence>
<dbReference type="InterPro" id="IPR003783">
    <property type="entry name" value="Regulatory_RecX"/>
</dbReference>
<dbReference type="InterPro" id="IPR053924">
    <property type="entry name" value="RecX_HTH_2nd"/>
</dbReference>
<evidence type="ECO:0000256" key="1">
    <source>
        <dbReference type="ARBA" id="ARBA00004496"/>
    </source>
</evidence>
<dbReference type="PANTHER" id="PTHR33602">
    <property type="entry name" value="REGULATORY PROTEIN RECX FAMILY PROTEIN"/>
    <property type="match status" value="1"/>
</dbReference>
<dbReference type="InterPro" id="IPR053925">
    <property type="entry name" value="RecX_HTH_3rd"/>
</dbReference>
<evidence type="ECO:0000256" key="3">
    <source>
        <dbReference type="ARBA" id="ARBA00018111"/>
    </source>
</evidence>
<evidence type="ECO:0000313" key="10">
    <source>
        <dbReference type="Proteomes" id="UP000218896"/>
    </source>
</evidence>
<dbReference type="GO" id="GO:0006282">
    <property type="term" value="P:regulation of DNA repair"/>
    <property type="evidence" value="ECO:0007669"/>
    <property type="project" value="UniProtKB-UniRule"/>
</dbReference>
<dbReference type="Proteomes" id="UP000218896">
    <property type="component" value="Unassembled WGS sequence"/>
</dbReference>
<evidence type="ECO:0000256" key="5">
    <source>
        <dbReference type="HAMAP-Rule" id="MF_01114"/>
    </source>
</evidence>
<protein>
    <recommendedName>
        <fullName evidence="3 5">Regulatory protein RecX</fullName>
    </recommendedName>
</protein>
<evidence type="ECO:0000256" key="6">
    <source>
        <dbReference type="SAM" id="MobiDB-lite"/>
    </source>
</evidence>
<feature type="domain" description="RecX second three-helical" evidence="7">
    <location>
        <begin position="54"/>
        <end position="88"/>
    </location>
</feature>
<organism evidence="9 10">
    <name type="scientific">Halovibrio salipaludis</name>
    <dbReference type="NCBI Taxonomy" id="2032626"/>
    <lineage>
        <taxon>Bacteria</taxon>
        <taxon>Pseudomonadati</taxon>
        <taxon>Pseudomonadota</taxon>
        <taxon>Gammaproteobacteria</taxon>
        <taxon>Oceanospirillales</taxon>
        <taxon>Halomonadaceae</taxon>
        <taxon>Halovibrio</taxon>
    </lineage>
</organism>
<dbReference type="RefSeq" id="WP_095617826.1">
    <property type="nucleotide sequence ID" value="NZ_NSKD01000004.1"/>
</dbReference>
<accession>A0A2A2F6D6</accession>
<comment type="caution">
    <text evidence="9">The sequence shown here is derived from an EMBL/GenBank/DDBJ whole genome shotgun (WGS) entry which is preliminary data.</text>
</comment>
<proteinExistence type="inferred from homology"/>
<evidence type="ECO:0000256" key="4">
    <source>
        <dbReference type="ARBA" id="ARBA00022490"/>
    </source>
</evidence>
<evidence type="ECO:0000259" key="8">
    <source>
        <dbReference type="Pfam" id="PF21981"/>
    </source>
</evidence>
<gene>
    <name evidence="5" type="primary">recX</name>
    <name evidence="9" type="ORF">CK501_11265</name>
</gene>
<comment type="similarity">
    <text evidence="2 5">Belongs to the RecX family.</text>
</comment>
<dbReference type="Pfam" id="PF02631">
    <property type="entry name" value="RecX_HTH2"/>
    <property type="match status" value="1"/>
</dbReference>
<keyword evidence="4 5" id="KW-0963">Cytoplasm</keyword>